<evidence type="ECO:0008006" key="3">
    <source>
        <dbReference type="Google" id="ProtNLM"/>
    </source>
</evidence>
<accession>V2UHQ5</accession>
<dbReference type="Proteomes" id="UP000018418">
    <property type="component" value="Unassembled WGS sequence"/>
</dbReference>
<evidence type="ECO:0000313" key="2">
    <source>
        <dbReference type="Proteomes" id="UP000018418"/>
    </source>
</evidence>
<dbReference type="AlphaFoldDB" id="V2UHQ5"/>
<dbReference type="HOGENOM" id="CLU_118426_0_0_6"/>
<protein>
    <recommendedName>
        <fullName evidence="3">Lipoprotein</fullName>
    </recommendedName>
</protein>
<dbReference type="EMBL" id="AYEU01000012">
    <property type="protein sequence ID" value="ESK48185.1"/>
    <property type="molecule type" value="Genomic_DNA"/>
</dbReference>
<dbReference type="PATRIC" id="fig|1341683.3.peg.2799"/>
<organism evidence="1 2">
    <name type="scientific">Acinetobacter brisouii CIP 110357</name>
    <dbReference type="NCBI Taxonomy" id="1341683"/>
    <lineage>
        <taxon>Bacteria</taxon>
        <taxon>Pseudomonadati</taxon>
        <taxon>Pseudomonadota</taxon>
        <taxon>Gammaproteobacteria</taxon>
        <taxon>Moraxellales</taxon>
        <taxon>Moraxellaceae</taxon>
        <taxon>Acinetobacter</taxon>
    </lineage>
</organism>
<comment type="caution">
    <text evidence="1">The sequence shown here is derived from an EMBL/GenBank/DDBJ whole genome shotgun (WGS) entry which is preliminary data.</text>
</comment>
<dbReference type="OrthoDB" id="6692130at2"/>
<gene>
    <name evidence="1" type="ORF">P255_02828</name>
</gene>
<dbReference type="PROSITE" id="PS51257">
    <property type="entry name" value="PROKAR_LIPOPROTEIN"/>
    <property type="match status" value="1"/>
</dbReference>
<proteinExistence type="predicted"/>
<evidence type="ECO:0000313" key="1">
    <source>
        <dbReference type="EMBL" id="ESK48185.1"/>
    </source>
</evidence>
<name>V2UHQ5_9GAMM</name>
<dbReference type="RefSeq" id="WP_004898363.1">
    <property type="nucleotide sequence ID" value="NZ_BBTI01000023.1"/>
</dbReference>
<sequence>MQDFKMTNIRKLIAPLLICTSLLGGCKNPFESKDKGVEQLNEIEKRWDDAIDVASSTARIALPTPVAKLQDIKRDLGSIELSDCLKPAREALNDYMDIKINVFLQFMADQEPTKFGSDDKLIKYFSIKKECAADQEPKKPSKLATEATAAEVIAKTKATSDAAVMKAAKEKGMSVAEFEAMAAASEATAAASEAMAASH</sequence>
<reference evidence="1 2" key="1">
    <citation type="submission" date="2013-10" db="EMBL/GenBank/DDBJ databases">
        <title>The Genome Sequence of Acinetobacter brisouii CIP 110357.</title>
        <authorList>
            <consortium name="The Broad Institute Genomics Platform"/>
            <consortium name="The Broad Institute Genome Sequencing Center for Infectious Disease"/>
            <person name="Cerqueira G."/>
            <person name="Feldgarden M."/>
            <person name="Courvalin P."/>
            <person name="Grillot-Courvalin C."/>
            <person name="Clermont D."/>
            <person name="Rocha E."/>
            <person name="Yoon E.-J."/>
            <person name="Nemec A."/>
            <person name="Young S.K."/>
            <person name="Zeng Q."/>
            <person name="Gargeya S."/>
            <person name="Fitzgerald M."/>
            <person name="Abouelleil A."/>
            <person name="Alvarado L."/>
            <person name="Berlin A.M."/>
            <person name="Chapman S.B."/>
            <person name="Gainer-Dewar J."/>
            <person name="Goldberg J."/>
            <person name="Gnerre S."/>
            <person name="Griggs A."/>
            <person name="Gujja S."/>
            <person name="Hansen M."/>
            <person name="Howarth C."/>
            <person name="Imamovic A."/>
            <person name="Ireland A."/>
            <person name="Larimer J."/>
            <person name="McCowan C."/>
            <person name="Murphy C."/>
            <person name="Pearson M."/>
            <person name="Poon T.W."/>
            <person name="Priest M."/>
            <person name="Roberts A."/>
            <person name="Saif S."/>
            <person name="Shea T."/>
            <person name="Sykes S."/>
            <person name="Wortman J."/>
            <person name="Nusbaum C."/>
            <person name="Birren B."/>
        </authorList>
    </citation>
    <scope>NUCLEOTIDE SEQUENCE [LARGE SCALE GENOMIC DNA]</scope>
    <source>
        <strain evidence="1 2">CIP 110357</strain>
    </source>
</reference>
<keyword evidence="2" id="KW-1185">Reference proteome</keyword>